<evidence type="ECO:0000313" key="7">
    <source>
        <dbReference type="Proteomes" id="UP000663831"/>
    </source>
</evidence>
<dbReference type="InterPro" id="IPR011701">
    <property type="entry name" value="MFS"/>
</dbReference>
<feature type="transmembrane region" description="Helical" evidence="5">
    <location>
        <begin position="79"/>
        <end position="98"/>
    </location>
</feature>
<feature type="transmembrane region" description="Helical" evidence="5">
    <location>
        <begin position="235"/>
        <end position="254"/>
    </location>
</feature>
<evidence type="ECO:0000256" key="5">
    <source>
        <dbReference type="SAM" id="Phobius"/>
    </source>
</evidence>
<keyword evidence="2 5" id="KW-0812">Transmembrane</keyword>
<keyword evidence="4 5" id="KW-0472">Membrane</keyword>
<evidence type="ECO:0000313" key="6">
    <source>
        <dbReference type="EMBL" id="CAE6469802.1"/>
    </source>
</evidence>
<dbReference type="EMBL" id="CAJMWV010002772">
    <property type="protein sequence ID" value="CAE6469802.1"/>
    <property type="molecule type" value="Genomic_DNA"/>
</dbReference>
<name>A0A8H3GWJ3_9AGAM</name>
<reference evidence="6" key="1">
    <citation type="submission" date="2021-01" db="EMBL/GenBank/DDBJ databases">
        <authorList>
            <person name="Kaushik A."/>
        </authorList>
    </citation>
    <scope>NUCLEOTIDE SEQUENCE</scope>
    <source>
        <strain evidence="6">AG3-1AP</strain>
    </source>
</reference>
<feature type="non-terminal residue" evidence="6">
    <location>
        <position position="1"/>
    </location>
</feature>
<dbReference type="PANTHER" id="PTHR23501:SF87">
    <property type="entry name" value="SIDEROPHORE IRON TRANSPORTER 2"/>
    <property type="match status" value="1"/>
</dbReference>
<accession>A0A8H3GWJ3</accession>
<comment type="subcellular location">
    <subcellularLocation>
        <location evidence="1">Membrane</location>
        <topology evidence="1">Multi-pass membrane protein</topology>
    </subcellularLocation>
</comment>
<feature type="transmembrane region" description="Helical" evidence="5">
    <location>
        <begin position="348"/>
        <end position="370"/>
    </location>
</feature>
<feature type="transmembrane region" description="Helical" evidence="5">
    <location>
        <begin position="131"/>
        <end position="152"/>
    </location>
</feature>
<dbReference type="AlphaFoldDB" id="A0A8H3GWJ3"/>
<proteinExistence type="predicted"/>
<evidence type="ECO:0000256" key="2">
    <source>
        <dbReference type="ARBA" id="ARBA00022692"/>
    </source>
</evidence>
<feature type="transmembrane region" description="Helical" evidence="5">
    <location>
        <begin position="105"/>
        <end position="125"/>
    </location>
</feature>
<dbReference type="InterPro" id="IPR036259">
    <property type="entry name" value="MFS_trans_sf"/>
</dbReference>
<feature type="transmembrane region" description="Helical" evidence="5">
    <location>
        <begin position="377"/>
        <end position="395"/>
    </location>
</feature>
<feature type="transmembrane region" description="Helical" evidence="5">
    <location>
        <begin position="164"/>
        <end position="188"/>
    </location>
</feature>
<dbReference type="GO" id="GO:0005886">
    <property type="term" value="C:plasma membrane"/>
    <property type="evidence" value="ECO:0007669"/>
    <property type="project" value="TreeGrafter"/>
</dbReference>
<evidence type="ECO:0000256" key="1">
    <source>
        <dbReference type="ARBA" id="ARBA00004141"/>
    </source>
</evidence>
<feature type="transmembrane region" description="Helical" evidence="5">
    <location>
        <begin position="41"/>
        <end position="59"/>
    </location>
</feature>
<dbReference type="Proteomes" id="UP000663831">
    <property type="component" value="Unassembled WGS sequence"/>
</dbReference>
<feature type="transmembrane region" description="Helical" evidence="5">
    <location>
        <begin position="194"/>
        <end position="214"/>
    </location>
</feature>
<protein>
    <submittedName>
        <fullName evidence="6">Uncharacterized protein</fullName>
    </submittedName>
</protein>
<evidence type="ECO:0000256" key="4">
    <source>
        <dbReference type="ARBA" id="ARBA00023136"/>
    </source>
</evidence>
<organism evidence="6 7">
    <name type="scientific">Rhizoctonia solani</name>
    <dbReference type="NCBI Taxonomy" id="456999"/>
    <lineage>
        <taxon>Eukaryota</taxon>
        <taxon>Fungi</taxon>
        <taxon>Dikarya</taxon>
        <taxon>Basidiomycota</taxon>
        <taxon>Agaricomycotina</taxon>
        <taxon>Agaricomycetes</taxon>
        <taxon>Cantharellales</taxon>
        <taxon>Ceratobasidiaceae</taxon>
        <taxon>Rhizoctonia</taxon>
    </lineage>
</organism>
<dbReference type="SUPFAM" id="SSF103473">
    <property type="entry name" value="MFS general substrate transporter"/>
    <property type="match status" value="1"/>
</dbReference>
<dbReference type="Gene3D" id="1.20.1250.20">
    <property type="entry name" value="MFS general substrate transporter like domains"/>
    <property type="match status" value="1"/>
</dbReference>
<gene>
    <name evidence="6" type="ORF">RDB_LOCUS85150</name>
</gene>
<feature type="transmembrane region" description="Helical" evidence="5">
    <location>
        <begin position="274"/>
        <end position="298"/>
    </location>
</feature>
<feature type="transmembrane region" description="Helical" evidence="5">
    <location>
        <begin position="310"/>
        <end position="328"/>
    </location>
</feature>
<dbReference type="Pfam" id="PF07690">
    <property type="entry name" value="MFS_1"/>
    <property type="match status" value="1"/>
</dbReference>
<evidence type="ECO:0000256" key="3">
    <source>
        <dbReference type="ARBA" id="ARBA00022989"/>
    </source>
</evidence>
<dbReference type="PANTHER" id="PTHR23501">
    <property type="entry name" value="MAJOR FACILITATOR SUPERFAMILY"/>
    <property type="match status" value="1"/>
</dbReference>
<comment type="caution">
    <text evidence="6">The sequence shown here is derived from an EMBL/GenBank/DDBJ whole genome shotgun (WGS) entry which is preliminary data.</text>
</comment>
<sequence>MDSNHSLLSTPGERSAETPHKVHGVALSHGVSQQLRRGQTYILWVVFGATVFLNALFQYTASMTLRVSLEESPGFITKLYQGNHLVYAFAPLVFGRLADVYSRPISLTLALLLFIVGCIICAASPNAAAFAVGTVFHTIGMAGIGLLAALFIGDHTSLKWRGMALSWTYLVYLATTWAGPALFTAVAWRWTYGMILIMVFALCAPALYLLFAAARSHNTATLDSQTKLKHIPSHMDLVGLLIFTLGFGLTEYGSISMVISSRDRTLTEYSPGRIVMLVIGLLLTFPVFVLWELHYASFPVMPGRVIRRKGVLFAISISFLFQFAYQFSSGSLGYFIFPWMWNMNTVGYFFAASAIAYSAGAPLLGIAYYVIRRYKPFLIIGNVLFILGCGLWLHAARHWDFEASDGPSFSKAYLFTTQVLIGMGSIAIEMSTLVGSQASVAHNDLAIVTALIFAWERVAGTLGSSAVVAVSLRNGSDRVQSIIMLGLALGF</sequence>
<dbReference type="GO" id="GO:0022857">
    <property type="term" value="F:transmembrane transporter activity"/>
    <property type="evidence" value="ECO:0007669"/>
    <property type="project" value="InterPro"/>
</dbReference>
<keyword evidence="3 5" id="KW-1133">Transmembrane helix</keyword>
<feature type="transmembrane region" description="Helical" evidence="5">
    <location>
        <begin position="415"/>
        <end position="435"/>
    </location>
</feature>